<comment type="caution">
    <text evidence="1">The sequence shown here is derived from an EMBL/GenBank/DDBJ whole genome shotgun (WGS) entry which is preliminary data.</text>
</comment>
<keyword evidence="2" id="KW-1185">Reference proteome</keyword>
<gene>
    <name evidence="1" type="ORF">Cgig2_033896</name>
</gene>
<protein>
    <recommendedName>
        <fullName evidence="3">DUF4283 domain-containing protein</fullName>
    </recommendedName>
</protein>
<dbReference type="PANTHER" id="PTHR31286:SF165">
    <property type="entry name" value="DUF4283 DOMAIN-CONTAINING PROTEIN"/>
    <property type="match status" value="1"/>
</dbReference>
<dbReference type="OrthoDB" id="1939300at2759"/>
<sequence length="244" mass="27545">MVIYTELLLPLTISGRPERGHRKGWKKGQAKEYSDRNYACISLGHCSSYSNSRSVNSYASLVNPDEGTLLNFIQAPVINGVKFAKIKASDQSTILCSVFGANPPIEVIKGYLRQIWKSLDIDKICLVRKGVSAKGVFFFDNKPLLVKPWNPEMDISTEAITSLPIWVRFMDLDIKYWGMASLSKLGSILGIPIKTDKYTMEKTRLKHARLLIKIPVDDAFLRYIEFVNDQEVVGRLQVNMNGNL</sequence>
<name>A0A9Q1GFU8_9CARY</name>
<accession>A0A9Q1GFU8</accession>
<dbReference type="EMBL" id="JAKOGI010005173">
    <property type="protein sequence ID" value="KAJ8419425.1"/>
    <property type="molecule type" value="Genomic_DNA"/>
</dbReference>
<evidence type="ECO:0008006" key="3">
    <source>
        <dbReference type="Google" id="ProtNLM"/>
    </source>
</evidence>
<dbReference type="PANTHER" id="PTHR31286">
    <property type="entry name" value="GLYCINE-RICH CELL WALL STRUCTURAL PROTEIN 1.8-LIKE"/>
    <property type="match status" value="1"/>
</dbReference>
<dbReference type="InterPro" id="IPR040256">
    <property type="entry name" value="At4g02000-like"/>
</dbReference>
<organism evidence="1 2">
    <name type="scientific">Carnegiea gigantea</name>
    <dbReference type="NCBI Taxonomy" id="171969"/>
    <lineage>
        <taxon>Eukaryota</taxon>
        <taxon>Viridiplantae</taxon>
        <taxon>Streptophyta</taxon>
        <taxon>Embryophyta</taxon>
        <taxon>Tracheophyta</taxon>
        <taxon>Spermatophyta</taxon>
        <taxon>Magnoliopsida</taxon>
        <taxon>eudicotyledons</taxon>
        <taxon>Gunneridae</taxon>
        <taxon>Pentapetalae</taxon>
        <taxon>Caryophyllales</taxon>
        <taxon>Cactineae</taxon>
        <taxon>Cactaceae</taxon>
        <taxon>Cactoideae</taxon>
        <taxon>Echinocereeae</taxon>
        <taxon>Carnegiea</taxon>
    </lineage>
</organism>
<dbReference type="Proteomes" id="UP001153076">
    <property type="component" value="Unassembled WGS sequence"/>
</dbReference>
<evidence type="ECO:0000313" key="1">
    <source>
        <dbReference type="EMBL" id="KAJ8419425.1"/>
    </source>
</evidence>
<dbReference type="AlphaFoldDB" id="A0A9Q1GFU8"/>
<reference evidence="1" key="1">
    <citation type="submission" date="2022-04" db="EMBL/GenBank/DDBJ databases">
        <title>Carnegiea gigantea Genome sequencing and assembly v2.</title>
        <authorList>
            <person name="Copetti D."/>
            <person name="Sanderson M.J."/>
            <person name="Burquez A."/>
            <person name="Wojciechowski M.F."/>
        </authorList>
    </citation>
    <scope>NUCLEOTIDE SEQUENCE</scope>
    <source>
        <strain evidence="1">SGP5-SGP5p</strain>
        <tissue evidence="1">Aerial part</tissue>
    </source>
</reference>
<evidence type="ECO:0000313" key="2">
    <source>
        <dbReference type="Proteomes" id="UP001153076"/>
    </source>
</evidence>
<proteinExistence type="predicted"/>